<name>A0A914VGR5_9BILA</name>
<protein>
    <submittedName>
        <fullName evidence="3">Uncharacterized protein</fullName>
    </submittedName>
</protein>
<evidence type="ECO:0000313" key="3">
    <source>
        <dbReference type="WBParaSite" id="PSAMB.scaffold1990size26208.g15925.t1"/>
    </source>
</evidence>
<dbReference type="Proteomes" id="UP000887566">
    <property type="component" value="Unplaced"/>
</dbReference>
<organism evidence="2 3">
    <name type="scientific">Plectus sambesii</name>
    <dbReference type="NCBI Taxonomy" id="2011161"/>
    <lineage>
        <taxon>Eukaryota</taxon>
        <taxon>Metazoa</taxon>
        <taxon>Ecdysozoa</taxon>
        <taxon>Nematoda</taxon>
        <taxon>Chromadorea</taxon>
        <taxon>Plectida</taxon>
        <taxon>Plectina</taxon>
        <taxon>Plectoidea</taxon>
        <taxon>Plectidae</taxon>
        <taxon>Plectus</taxon>
    </lineage>
</organism>
<dbReference type="WBParaSite" id="PSAMB.scaffold1990size26208.g15925.t1">
    <property type="protein sequence ID" value="PSAMB.scaffold1990size26208.g15925.t1"/>
    <property type="gene ID" value="PSAMB.scaffold1990size26208.g15925"/>
</dbReference>
<evidence type="ECO:0000256" key="1">
    <source>
        <dbReference type="SAM" id="MobiDB-lite"/>
    </source>
</evidence>
<sequence>LIAQWTPERHFEVVGATKTKSKVPRTPTAHKTPAALTTPMVTRSSSKRRPIASVENMDHSS</sequence>
<feature type="region of interest" description="Disordered" evidence="1">
    <location>
        <begin position="39"/>
        <end position="61"/>
    </location>
</feature>
<keyword evidence="2" id="KW-1185">Reference proteome</keyword>
<dbReference type="AlphaFoldDB" id="A0A914VGR5"/>
<evidence type="ECO:0000313" key="2">
    <source>
        <dbReference type="Proteomes" id="UP000887566"/>
    </source>
</evidence>
<accession>A0A914VGR5</accession>
<proteinExistence type="predicted"/>
<reference evidence="3" key="1">
    <citation type="submission" date="2022-11" db="UniProtKB">
        <authorList>
            <consortium name="WormBaseParasite"/>
        </authorList>
    </citation>
    <scope>IDENTIFICATION</scope>
</reference>